<dbReference type="EMBL" id="FNON01000001">
    <property type="protein sequence ID" value="SDW54653.1"/>
    <property type="molecule type" value="Genomic_DNA"/>
</dbReference>
<dbReference type="GO" id="GO:0006950">
    <property type="term" value="P:response to stress"/>
    <property type="evidence" value="ECO:0007669"/>
    <property type="project" value="TreeGrafter"/>
</dbReference>
<keyword evidence="3" id="KW-0804">Transcription</keyword>
<dbReference type="PANTHER" id="PTHR33164:SF64">
    <property type="entry name" value="TRANSCRIPTIONAL REGULATOR SLYA"/>
    <property type="match status" value="1"/>
</dbReference>
<dbReference type="InterPro" id="IPR036390">
    <property type="entry name" value="WH_DNA-bd_sf"/>
</dbReference>
<evidence type="ECO:0000256" key="2">
    <source>
        <dbReference type="ARBA" id="ARBA00023125"/>
    </source>
</evidence>
<evidence type="ECO:0000313" key="6">
    <source>
        <dbReference type="Proteomes" id="UP000199515"/>
    </source>
</evidence>
<dbReference type="RefSeq" id="WP_091286791.1">
    <property type="nucleotide sequence ID" value="NZ_FNON01000001.1"/>
</dbReference>
<dbReference type="CDD" id="cd00090">
    <property type="entry name" value="HTH_ARSR"/>
    <property type="match status" value="1"/>
</dbReference>
<evidence type="ECO:0000256" key="3">
    <source>
        <dbReference type="ARBA" id="ARBA00023163"/>
    </source>
</evidence>
<dbReference type="GO" id="GO:0003700">
    <property type="term" value="F:DNA-binding transcription factor activity"/>
    <property type="evidence" value="ECO:0007669"/>
    <property type="project" value="InterPro"/>
</dbReference>
<evidence type="ECO:0000256" key="1">
    <source>
        <dbReference type="ARBA" id="ARBA00023015"/>
    </source>
</evidence>
<dbReference type="OrthoDB" id="3211876at2"/>
<dbReference type="InterPro" id="IPR000835">
    <property type="entry name" value="HTH_MarR-typ"/>
</dbReference>
<dbReference type="SUPFAM" id="SSF46785">
    <property type="entry name" value="Winged helix' DNA-binding domain"/>
    <property type="match status" value="1"/>
</dbReference>
<sequence>MQQCCYGLRVTTSGLGTRLRHVLEILDGDVAKFYDELGLGWMRPRYVPVVRALVQQGPLSIRDLAKAVGVTHSAASQTVAQMAKDGLITFTAGEDARQRIVHLTEKARELLPVLDAEWAATSAAAAQLEAELSFPLTELLDEVLAAVERRPMLQRIHDASAAR</sequence>
<feature type="domain" description="HTH marR-type" evidence="4">
    <location>
        <begin position="32"/>
        <end position="133"/>
    </location>
</feature>
<dbReference type="AlphaFoldDB" id="A0A1H2UEN7"/>
<proteinExistence type="predicted"/>
<dbReference type="Gene3D" id="1.10.10.10">
    <property type="entry name" value="Winged helix-like DNA-binding domain superfamily/Winged helix DNA-binding domain"/>
    <property type="match status" value="1"/>
</dbReference>
<dbReference type="InterPro" id="IPR039422">
    <property type="entry name" value="MarR/SlyA-like"/>
</dbReference>
<dbReference type="SMART" id="SM00347">
    <property type="entry name" value="HTH_MARR"/>
    <property type="match status" value="1"/>
</dbReference>
<dbReference type="PANTHER" id="PTHR33164">
    <property type="entry name" value="TRANSCRIPTIONAL REGULATOR, MARR FAMILY"/>
    <property type="match status" value="1"/>
</dbReference>
<dbReference type="Pfam" id="PF12802">
    <property type="entry name" value="MarR_2"/>
    <property type="match status" value="1"/>
</dbReference>
<dbReference type="GO" id="GO:0003677">
    <property type="term" value="F:DNA binding"/>
    <property type="evidence" value="ECO:0007669"/>
    <property type="project" value="UniProtKB-KW"/>
</dbReference>
<organism evidence="5 6">
    <name type="scientific">Amycolatopsis xylanica</name>
    <dbReference type="NCBI Taxonomy" id="589385"/>
    <lineage>
        <taxon>Bacteria</taxon>
        <taxon>Bacillati</taxon>
        <taxon>Actinomycetota</taxon>
        <taxon>Actinomycetes</taxon>
        <taxon>Pseudonocardiales</taxon>
        <taxon>Pseudonocardiaceae</taxon>
        <taxon>Amycolatopsis</taxon>
    </lineage>
</organism>
<reference evidence="5 6" key="1">
    <citation type="submission" date="2016-10" db="EMBL/GenBank/DDBJ databases">
        <authorList>
            <person name="de Groot N.N."/>
        </authorList>
    </citation>
    <scope>NUCLEOTIDE SEQUENCE [LARGE SCALE GENOMIC DNA]</scope>
    <source>
        <strain evidence="5 6">CPCC 202699</strain>
    </source>
</reference>
<keyword evidence="6" id="KW-1185">Reference proteome</keyword>
<dbReference type="STRING" id="589385.SAMN05421504_101867"/>
<dbReference type="Proteomes" id="UP000199515">
    <property type="component" value="Unassembled WGS sequence"/>
</dbReference>
<keyword evidence="2 5" id="KW-0238">DNA-binding</keyword>
<gene>
    <name evidence="5" type="ORF">SAMN05421504_101867</name>
</gene>
<accession>A0A1H2UEN7</accession>
<evidence type="ECO:0000313" key="5">
    <source>
        <dbReference type="EMBL" id="SDW54653.1"/>
    </source>
</evidence>
<keyword evidence="1" id="KW-0805">Transcription regulation</keyword>
<name>A0A1H2UEN7_9PSEU</name>
<dbReference type="InterPro" id="IPR011991">
    <property type="entry name" value="ArsR-like_HTH"/>
</dbReference>
<protein>
    <submittedName>
        <fullName evidence="5">DNA-binding transcriptional regulator, MarR family</fullName>
    </submittedName>
</protein>
<evidence type="ECO:0000259" key="4">
    <source>
        <dbReference type="SMART" id="SM00347"/>
    </source>
</evidence>
<dbReference type="InterPro" id="IPR036388">
    <property type="entry name" value="WH-like_DNA-bd_sf"/>
</dbReference>